<organism evidence="1 2">
    <name type="scientific">Mythimna loreyi</name>
    <dbReference type="NCBI Taxonomy" id="667449"/>
    <lineage>
        <taxon>Eukaryota</taxon>
        <taxon>Metazoa</taxon>
        <taxon>Ecdysozoa</taxon>
        <taxon>Arthropoda</taxon>
        <taxon>Hexapoda</taxon>
        <taxon>Insecta</taxon>
        <taxon>Pterygota</taxon>
        <taxon>Neoptera</taxon>
        <taxon>Endopterygota</taxon>
        <taxon>Lepidoptera</taxon>
        <taxon>Glossata</taxon>
        <taxon>Ditrysia</taxon>
        <taxon>Noctuoidea</taxon>
        <taxon>Noctuidae</taxon>
        <taxon>Noctuinae</taxon>
        <taxon>Hadenini</taxon>
        <taxon>Mythimna</taxon>
    </lineage>
</organism>
<evidence type="ECO:0000313" key="1">
    <source>
        <dbReference type="EMBL" id="KAJ8719711.1"/>
    </source>
</evidence>
<comment type="caution">
    <text evidence="1">The sequence shown here is derived from an EMBL/GenBank/DDBJ whole genome shotgun (WGS) entry which is preliminary data.</text>
</comment>
<protein>
    <submittedName>
        <fullName evidence="1">Uncharacterized protein</fullName>
    </submittedName>
</protein>
<accession>A0ACC2QL81</accession>
<name>A0ACC2QL81_9NEOP</name>
<dbReference type="Proteomes" id="UP001231649">
    <property type="component" value="Chromosome 3"/>
</dbReference>
<dbReference type="EMBL" id="CM056779">
    <property type="protein sequence ID" value="KAJ8719711.1"/>
    <property type="molecule type" value="Genomic_DNA"/>
</dbReference>
<keyword evidence="2" id="KW-1185">Reference proteome</keyword>
<proteinExistence type="predicted"/>
<reference evidence="1" key="1">
    <citation type="submission" date="2023-03" db="EMBL/GenBank/DDBJ databases">
        <title>Chromosome-level genomes of two armyworms, Mythimna separata and Mythimna loreyi, provide insights into the biosynthesis and reception of sex pheromones.</title>
        <authorList>
            <person name="Zhao H."/>
        </authorList>
    </citation>
    <scope>NUCLEOTIDE SEQUENCE</scope>
    <source>
        <strain evidence="1">BeijingLab</strain>
    </source>
</reference>
<gene>
    <name evidence="1" type="ORF">PYW08_011886</name>
</gene>
<evidence type="ECO:0000313" key="2">
    <source>
        <dbReference type="Proteomes" id="UP001231649"/>
    </source>
</evidence>
<sequence length="714" mass="80431">MLLQSLIFIVLMKFSLAQVDGSFWWLNDKLASIQGVKPPPPKFENLTEFDTDESVKIVFRDDNLINNSAAQSSESISMSKSDLDKISDQAVDRNFIKWPEENKKVLEIQSVEESTDSPEIGDKFIFKFPENDLFVWKHLINTTTTASPTTVSSNTAENDVHNATIFYDDKVSFNINYKEKQSENICTFVKKTECSRNNGLILDIKDVRKINTDRYKICCVLPLEYKNQDESKIYFPDTIRKIKRPKRSNKENPAQKQRDILLQRKYAHQSHKSKPTAQTKITSPDYDYDDPYWNVKNVKHTNKQKQESNTRYDYSSDDYVQDYEVEIPKPGLTGLYSDHGQIPPNWAFFNKNKGSSYGGTDDYDDNDSGTFGYSTIDPRIGNEKKSKPRVKPIKLTTASDESGYNAESQTISYQSNPDFNVLHDFKLLNLMRNKSKLPPLIARTTTTESFADDNSQEVLVDGSFDTSSDVDDGDFEDRQIFKACGTTSKTVGAKNKGKQIGDTENGSHPWLALVVPTRKINTVQCYATLIHTRAAITAADCVHRSSPGDITLIAGIWNLNERSRSRSRVVSYRLHPQYKHGGLNNNLAILHWKRPFRLGPNLLPACLADPQLGDECMFIGWGGFDQAMRPKSRWQRTSLHSCNGRLSLNGVNVPKDALCASVQARSTVTGIGGSLVCNMHGRQAAVAVAVSRDSTLVLLPVLEWAKRAIGVLND</sequence>